<dbReference type="Pfam" id="PF11154">
    <property type="entry name" value="DUF2934"/>
    <property type="match status" value="1"/>
</dbReference>
<evidence type="ECO:0000313" key="2">
    <source>
        <dbReference type="EMBL" id="MEY6431071.1"/>
    </source>
</evidence>
<name>A0ABV4B9V3_9GAMM</name>
<reference evidence="2 3" key="1">
    <citation type="submission" date="2024-05" db="EMBL/GenBank/DDBJ databases">
        <title>Genome Sequence and Characterization of the New Strain Purple Sulfur Bacterium of Genus Thioalkalicoccus.</title>
        <authorList>
            <person name="Bryantseva I.A."/>
            <person name="Kyndt J.A."/>
            <person name="Imhoff J.F."/>
        </authorList>
    </citation>
    <scope>NUCLEOTIDE SEQUENCE [LARGE SCALE GENOMIC DNA]</scope>
    <source>
        <strain evidence="2 3">Um2</strain>
    </source>
</reference>
<sequence length="153" mass="16688">MANDKKLNSAGKTRAKQAKGQEAGPEPKPAKPTTNVRSTTPARSTTSKKAPATTAAKDKAPTQAATEAAAPRSTARRKAPPAIEPTRSKTKTAGRRNASLAATPLSAEEREHMVRMAAYFKAEKRQFAPGYEAQDWAEAEREVDDWLRQQHHR</sequence>
<gene>
    <name evidence="2" type="ORF">ABC977_01460</name>
</gene>
<accession>A0ABV4B9V3</accession>
<evidence type="ECO:0000256" key="1">
    <source>
        <dbReference type="SAM" id="MobiDB-lite"/>
    </source>
</evidence>
<feature type="compositionally biased region" description="Low complexity" evidence="1">
    <location>
        <begin position="42"/>
        <end position="73"/>
    </location>
</feature>
<dbReference type="RefSeq" id="WP_369665445.1">
    <property type="nucleotide sequence ID" value="NZ_JBDKXB010000001.1"/>
</dbReference>
<organism evidence="2 3">
    <name type="scientific">Thioalkalicoccus limnaeus</name>
    <dbReference type="NCBI Taxonomy" id="120681"/>
    <lineage>
        <taxon>Bacteria</taxon>
        <taxon>Pseudomonadati</taxon>
        <taxon>Pseudomonadota</taxon>
        <taxon>Gammaproteobacteria</taxon>
        <taxon>Chromatiales</taxon>
        <taxon>Chromatiaceae</taxon>
        <taxon>Thioalkalicoccus</taxon>
    </lineage>
</organism>
<comment type="caution">
    <text evidence="2">The sequence shown here is derived from an EMBL/GenBank/DDBJ whole genome shotgun (WGS) entry which is preliminary data.</text>
</comment>
<protein>
    <submittedName>
        <fullName evidence="2">DUF2934 domain-containing protein</fullName>
    </submittedName>
</protein>
<dbReference type="InterPro" id="IPR021327">
    <property type="entry name" value="DUF2934"/>
</dbReference>
<keyword evidence="3" id="KW-1185">Reference proteome</keyword>
<dbReference type="Proteomes" id="UP001564408">
    <property type="component" value="Unassembled WGS sequence"/>
</dbReference>
<proteinExistence type="predicted"/>
<feature type="region of interest" description="Disordered" evidence="1">
    <location>
        <begin position="1"/>
        <end position="109"/>
    </location>
</feature>
<evidence type="ECO:0000313" key="3">
    <source>
        <dbReference type="Proteomes" id="UP001564408"/>
    </source>
</evidence>
<dbReference type="EMBL" id="JBDKXB010000001">
    <property type="protein sequence ID" value="MEY6431071.1"/>
    <property type="molecule type" value="Genomic_DNA"/>
</dbReference>
<feature type="compositionally biased region" description="Polar residues" evidence="1">
    <location>
        <begin position="32"/>
        <end position="41"/>
    </location>
</feature>